<keyword evidence="1 2" id="KW-0727">SH2 domain</keyword>
<comment type="caution">
    <text evidence="6">The sequence shown here is derived from an EMBL/GenBank/DDBJ whole genome shotgun (WGS) entry which is preliminary data.</text>
</comment>
<dbReference type="InterPro" id="IPR000980">
    <property type="entry name" value="SH2"/>
</dbReference>
<evidence type="ECO:0000256" key="1">
    <source>
        <dbReference type="ARBA" id="ARBA00022999"/>
    </source>
</evidence>
<proteinExistence type="predicted"/>
<dbReference type="PRINTS" id="PR00401">
    <property type="entry name" value="SH2DOMAIN"/>
</dbReference>
<feature type="region of interest" description="Disordered" evidence="3">
    <location>
        <begin position="453"/>
        <end position="506"/>
    </location>
</feature>
<evidence type="ECO:0000313" key="7">
    <source>
        <dbReference type="Proteomes" id="UP001651158"/>
    </source>
</evidence>
<dbReference type="SMART" id="SM00252">
    <property type="entry name" value="SH2"/>
    <property type="match status" value="1"/>
</dbReference>
<feature type="compositionally biased region" description="Pro residues" evidence="3">
    <location>
        <begin position="255"/>
        <end position="267"/>
    </location>
</feature>
<evidence type="ECO:0000256" key="3">
    <source>
        <dbReference type="SAM" id="MobiDB-lite"/>
    </source>
</evidence>
<feature type="region of interest" description="Disordered" evidence="3">
    <location>
        <begin position="381"/>
        <end position="416"/>
    </location>
</feature>
<organism evidence="6 7">
    <name type="scientific">Taenia crassiceps</name>
    <dbReference type="NCBI Taxonomy" id="6207"/>
    <lineage>
        <taxon>Eukaryota</taxon>
        <taxon>Metazoa</taxon>
        <taxon>Spiralia</taxon>
        <taxon>Lophotrochozoa</taxon>
        <taxon>Platyhelminthes</taxon>
        <taxon>Cestoda</taxon>
        <taxon>Eucestoda</taxon>
        <taxon>Cyclophyllidea</taxon>
        <taxon>Taeniidae</taxon>
        <taxon>Taenia</taxon>
    </lineage>
</organism>
<keyword evidence="7" id="KW-1185">Reference proteome</keyword>
<dbReference type="InterPro" id="IPR011993">
    <property type="entry name" value="PH-like_dom_sf"/>
</dbReference>
<dbReference type="Proteomes" id="UP001651158">
    <property type="component" value="Unassembled WGS sequence"/>
</dbReference>
<dbReference type="InterPro" id="IPR036860">
    <property type="entry name" value="SH2_dom_sf"/>
</dbReference>
<feature type="region of interest" description="Disordered" evidence="3">
    <location>
        <begin position="216"/>
        <end position="269"/>
    </location>
</feature>
<dbReference type="Gene3D" id="2.30.29.30">
    <property type="entry name" value="Pleckstrin-homology domain (PH domain)/Phosphotyrosine-binding domain (PTB)"/>
    <property type="match status" value="1"/>
</dbReference>
<feature type="compositionally biased region" description="Polar residues" evidence="3">
    <location>
        <begin position="471"/>
        <end position="480"/>
    </location>
</feature>
<dbReference type="Pfam" id="PF00017">
    <property type="entry name" value="SH2"/>
    <property type="match status" value="1"/>
</dbReference>
<dbReference type="SUPFAM" id="SSF50729">
    <property type="entry name" value="PH domain-like"/>
    <property type="match status" value="1"/>
</dbReference>
<protein>
    <submittedName>
        <fullName evidence="6">Tensin-4</fullName>
    </submittedName>
</protein>
<dbReference type="PANTHER" id="PTHR15832:SF2">
    <property type="entry name" value="SH2 DOMAIN-CONTAINING PROTEIN"/>
    <property type="match status" value="1"/>
</dbReference>
<sequence length="825" mass="88738">MAHALRRISYATCDLHSSKFAFLAREANCETPCQYCHIFATETQYQAEELNAIIGDAFKLAYAKQRLPQQQQGSPEIQLPTLSSLHPVELLLPVPPEQTAEEYTTPPLKIPPPPPTSPPPPPRFSANSPSPIFHEKEGEEERQGQEANCNGNPRRVSSCLRRHWLQEEVEEGVGGSEREVNEAAMAGVSGQSSVTARQRAFSDPRAPCPHLLQHQQHNQHQQQNLLQRQPPPARHSVAFFDAPSPVSPKFSALHSPPPQTPSPPVPISPISIEDKYRAILDLPLGDNSLSAIAASPVVALKTHLDSLANESKKPLTKQAPHHKKSESSFPSTSNGVVSRFRLRQSGGSGGGGGKKRQLERPLSQIICQLDSALLLNNSPSFSVQPRSEERLSAVAPSSNSHSTVAEEENDPEPDDVMGIPQDIVQCLDDMENPPVPPLRVHSLRRSCGGAFWHSSSEASPHGSRGRGVPLQSLSESSGAETSELEAEDSKDGGSANDKEVEEEEDAEDVEFAILEAAAAAEAEAEELAAVAAKSQRNRPLADVCPVPPLAGPAVAWQSATVEATSVGEIAGLCPLHAGLEPSPSSPHIGCGTTQQLQPVALINGGCRGGLNGARPTPTPSRQQAHHQSGRWTGETPTPTATPTPTPTPAPLLMSQHPAPPWFQAYLPREVALELLMHEETGSFLVRDSVTQPGCWALSVRVPTHVNCVGITHYLIQHSKHGVKLKGLDKEWPSLEALITHLTVMPEMLPCPLRLPPAAHSGGVGGNHHHQASNPTFTEEEDEEGEGATGTVGVVEKGDEEYQRLSDFSSMLADMQPAPAVSHLFR</sequence>
<feature type="region of interest" description="Disordered" evidence="3">
    <location>
        <begin position="100"/>
        <end position="155"/>
    </location>
</feature>
<evidence type="ECO:0000259" key="5">
    <source>
        <dbReference type="PROSITE" id="PS50001"/>
    </source>
</evidence>
<feature type="domain" description="PID" evidence="4">
    <location>
        <begin position="3"/>
        <end position="64"/>
    </location>
</feature>
<dbReference type="Gene3D" id="3.30.505.10">
    <property type="entry name" value="SH2 domain"/>
    <property type="match status" value="1"/>
</dbReference>
<feature type="region of interest" description="Disordered" evidence="3">
    <location>
        <begin position="607"/>
        <end position="647"/>
    </location>
</feature>
<feature type="region of interest" description="Disordered" evidence="3">
    <location>
        <begin position="759"/>
        <end position="797"/>
    </location>
</feature>
<dbReference type="PANTHER" id="PTHR15832">
    <property type="entry name" value="SHC (SRC HOMOLOGY DOMAIN C-TERMINAL) ADAPTOR HOMOLOG"/>
    <property type="match status" value="1"/>
</dbReference>
<feature type="compositionally biased region" description="Low complexity" evidence="3">
    <location>
        <begin position="216"/>
        <end position="228"/>
    </location>
</feature>
<reference evidence="6 7" key="1">
    <citation type="journal article" date="2022" name="Front. Cell. Infect. Microbiol.">
        <title>The Genomes of Two Strains of Taenia crassiceps the Animal Model for the Study of Human Cysticercosis.</title>
        <authorList>
            <person name="Bobes R.J."/>
            <person name="Estrada K."/>
            <person name="Rios-Valencia D.G."/>
            <person name="Calderon-Gallegos A."/>
            <person name="de la Torre P."/>
            <person name="Carrero J.C."/>
            <person name="Sanchez-Flores A."/>
            <person name="Laclette J.P."/>
        </authorList>
    </citation>
    <scope>NUCLEOTIDE SEQUENCE [LARGE SCALE GENOMIC DNA]</scope>
    <source>
        <strain evidence="6">WFUcys</strain>
    </source>
</reference>
<feature type="compositionally biased region" description="Pro residues" evidence="3">
    <location>
        <begin position="108"/>
        <end position="123"/>
    </location>
</feature>
<evidence type="ECO:0000259" key="4">
    <source>
        <dbReference type="PROSITE" id="PS01179"/>
    </source>
</evidence>
<evidence type="ECO:0000313" key="6">
    <source>
        <dbReference type="EMBL" id="KAL5109198.1"/>
    </source>
</evidence>
<dbReference type="Pfam" id="PF00640">
    <property type="entry name" value="PID"/>
    <property type="match status" value="1"/>
</dbReference>
<gene>
    <name evidence="6" type="ORF">TcWFU_007405</name>
</gene>
<feature type="compositionally biased region" description="Acidic residues" evidence="3">
    <location>
        <begin position="405"/>
        <end position="415"/>
    </location>
</feature>
<feature type="compositionally biased region" description="Polar residues" evidence="3">
    <location>
        <begin position="327"/>
        <end position="336"/>
    </location>
</feature>
<accession>A0ABR4QI24</accession>
<name>A0ABR4QI24_9CEST</name>
<dbReference type="EMBL" id="JAKROA010000003">
    <property type="protein sequence ID" value="KAL5109198.1"/>
    <property type="molecule type" value="Genomic_DNA"/>
</dbReference>
<dbReference type="PROSITE" id="PS01179">
    <property type="entry name" value="PID"/>
    <property type="match status" value="1"/>
</dbReference>
<feature type="domain" description="SH2" evidence="5">
    <location>
        <begin position="661"/>
        <end position="756"/>
    </location>
</feature>
<dbReference type="SUPFAM" id="SSF55550">
    <property type="entry name" value="SH2 domain"/>
    <property type="match status" value="1"/>
</dbReference>
<dbReference type="InterPro" id="IPR006020">
    <property type="entry name" value="PTB/PI_dom"/>
</dbReference>
<feature type="compositionally biased region" description="Basic and acidic residues" evidence="3">
    <location>
        <begin position="133"/>
        <end position="144"/>
    </location>
</feature>
<feature type="region of interest" description="Disordered" evidence="3">
    <location>
        <begin position="310"/>
        <end position="359"/>
    </location>
</feature>
<dbReference type="PROSITE" id="PS50001">
    <property type="entry name" value="SH2"/>
    <property type="match status" value="1"/>
</dbReference>
<evidence type="ECO:0000256" key="2">
    <source>
        <dbReference type="PROSITE-ProRule" id="PRU00191"/>
    </source>
</evidence>